<dbReference type="PANTHER" id="PTHR12896">
    <property type="entry name" value="PAX6 NEIGHBOR PROTEIN PAXNEB"/>
    <property type="match status" value="1"/>
</dbReference>
<comment type="similarity">
    <text evidence="4">Belongs to the ELP4 family.</text>
</comment>
<evidence type="ECO:0000256" key="4">
    <source>
        <dbReference type="ARBA" id="ARBA00007573"/>
    </source>
</evidence>
<evidence type="ECO:0000256" key="1">
    <source>
        <dbReference type="ARBA" id="ARBA00004123"/>
    </source>
</evidence>
<evidence type="ECO:0000313" key="10">
    <source>
        <dbReference type="EMBL" id="KAF1982197.1"/>
    </source>
</evidence>
<name>A0A6G1GN60_9PEZI</name>
<keyword evidence="7" id="KW-0819">tRNA processing</keyword>
<comment type="subcellular location">
    <subcellularLocation>
        <location evidence="2">Cytoplasm</location>
    </subcellularLocation>
    <subcellularLocation>
        <location evidence="1">Nucleus</location>
    </subcellularLocation>
</comment>
<keyword evidence="8" id="KW-0539">Nucleus</keyword>
<dbReference type="PANTHER" id="PTHR12896:SF1">
    <property type="entry name" value="ELONGATOR COMPLEX PROTEIN 4"/>
    <property type="match status" value="1"/>
</dbReference>
<feature type="region of interest" description="Disordered" evidence="9">
    <location>
        <begin position="1"/>
        <end position="33"/>
    </location>
</feature>
<feature type="region of interest" description="Disordered" evidence="9">
    <location>
        <begin position="154"/>
        <end position="182"/>
    </location>
</feature>
<evidence type="ECO:0000256" key="8">
    <source>
        <dbReference type="ARBA" id="ARBA00023242"/>
    </source>
</evidence>
<evidence type="ECO:0000313" key="11">
    <source>
        <dbReference type="Proteomes" id="UP000800041"/>
    </source>
</evidence>
<dbReference type="InterPro" id="IPR008728">
    <property type="entry name" value="Elongator_complex_protein_4"/>
</dbReference>
<feature type="compositionally biased region" description="Basic and acidic residues" evidence="9">
    <location>
        <begin position="110"/>
        <end position="124"/>
    </location>
</feature>
<dbReference type="GO" id="GO:0033588">
    <property type="term" value="C:elongator holoenzyme complex"/>
    <property type="evidence" value="ECO:0007669"/>
    <property type="project" value="InterPro"/>
</dbReference>
<feature type="region of interest" description="Disordered" evidence="9">
    <location>
        <begin position="109"/>
        <end position="133"/>
    </location>
</feature>
<evidence type="ECO:0000256" key="5">
    <source>
        <dbReference type="ARBA" id="ARBA00020265"/>
    </source>
</evidence>
<sequence length="403" mass="43164">MSFRKRNTAITRSVNSDKAPTPSAASAPGVRTSPLTGNLTISTGCSSLDSLLAAHAGLVLGNSLLIEESGTTDYSGVLLKLFAAEGIVQQQHVHVVGVGEGWGRELPGLVEEKSSRQEDRESKSKGNVVTNADDKAAADRMKIAWRYERLGQHGESKRDTTLSRASLSQEPPSEQSLSEASAQSQSTFCHTFDLAKRLIPPSESFPIKHIPIPSPSKPSSTSFLLPILDTVSSSLLSSSPTVPHRLIIPTLLSPFSYPALASSPSHLIPFLHGLRALMRAHPNRLTVLLSLPLSLYPRTSGLVRLIETLCDGVLELQPFPHEVGAVDTGTGKGKDEEKPQGLLKVYKLPIFSERGGGAGRGVGEGGEDLAFVLSRRKFRIVLFDLPPVDGEEGQDGGAKDLEF</sequence>
<dbReference type="CDD" id="cd19494">
    <property type="entry name" value="Elp4"/>
    <property type="match status" value="1"/>
</dbReference>
<dbReference type="Gene3D" id="3.40.50.300">
    <property type="entry name" value="P-loop containing nucleotide triphosphate hydrolases"/>
    <property type="match status" value="1"/>
</dbReference>
<evidence type="ECO:0000256" key="3">
    <source>
        <dbReference type="ARBA" id="ARBA00005043"/>
    </source>
</evidence>
<organism evidence="10 11">
    <name type="scientific">Aulographum hederae CBS 113979</name>
    <dbReference type="NCBI Taxonomy" id="1176131"/>
    <lineage>
        <taxon>Eukaryota</taxon>
        <taxon>Fungi</taxon>
        <taxon>Dikarya</taxon>
        <taxon>Ascomycota</taxon>
        <taxon>Pezizomycotina</taxon>
        <taxon>Dothideomycetes</taxon>
        <taxon>Pleosporomycetidae</taxon>
        <taxon>Aulographales</taxon>
        <taxon>Aulographaceae</taxon>
    </lineage>
</organism>
<accession>A0A6G1GN60</accession>
<protein>
    <recommendedName>
        <fullName evidence="5">Elongator complex protein 4</fullName>
    </recommendedName>
</protein>
<keyword evidence="6" id="KW-0963">Cytoplasm</keyword>
<proteinExistence type="inferred from homology"/>
<dbReference type="EMBL" id="ML977187">
    <property type="protein sequence ID" value="KAF1982197.1"/>
    <property type="molecule type" value="Genomic_DNA"/>
</dbReference>
<dbReference type="AlphaFoldDB" id="A0A6G1GN60"/>
<evidence type="ECO:0000256" key="9">
    <source>
        <dbReference type="SAM" id="MobiDB-lite"/>
    </source>
</evidence>
<comment type="pathway">
    <text evidence="3">tRNA modification; 5-methoxycarbonylmethyl-2-thiouridine-tRNA biosynthesis.</text>
</comment>
<gene>
    <name evidence="10" type="ORF">K402DRAFT_466960</name>
</gene>
<evidence type="ECO:0000256" key="2">
    <source>
        <dbReference type="ARBA" id="ARBA00004496"/>
    </source>
</evidence>
<dbReference type="Pfam" id="PF05625">
    <property type="entry name" value="PAXNEB"/>
    <property type="match status" value="1"/>
</dbReference>
<evidence type="ECO:0000256" key="6">
    <source>
        <dbReference type="ARBA" id="ARBA00022490"/>
    </source>
</evidence>
<feature type="compositionally biased region" description="Low complexity" evidence="9">
    <location>
        <begin position="165"/>
        <end position="182"/>
    </location>
</feature>
<evidence type="ECO:0000256" key="7">
    <source>
        <dbReference type="ARBA" id="ARBA00022694"/>
    </source>
</evidence>
<dbReference type="UniPathway" id="UPA00988"/>
<dbReference type="GO" id="GO:0002098">
    <property type="term" value="P:tRNA wobble uridine modification"/>
    <property type="evidence" value="ECO:0007669"/>
    <property type="project" value="InterPro"/>
</dbReference>
<keyword evidence="11" id="KW-1185">Reference proteome</keyword>
<feature type="compositionally biased region" description="Polar residues" evidence="9">
    <location>
        <begin position="8"/>
        <end position="18"/>
    </location>
</feature>
<dbReference type="GO" id="GO:0008023">
    <property type="term" value="C:transcription elongation factor complex"/>
    <property type="evidence" value="ECO:0007669"/>
    <property type="project" value="TreeGrafter"/>
</dbReference>
<dbReference type="GO" id="GO:0005737">
    <property type="term" value="C:cytoplasm"/>
    <property type="evidence" value="ECO:0007669"/>
    <property type="project" value="UniProtKB-SubCell"/>
</dbReference>
<dbReference type="Proteomes" id="UP000800041">
    <property type="component" value="Unassembled WGS sequence"/>
</dbReference>
<reference evidence="10" key="1">
    <citation type="journal article" date="2020" name="Stud. Mycol.">
        <title>101 Dothideomycetes genomes: a test case for predicting lifestyles and emergence of pathogens.</title>
        <authorList>
            <person name="Haridas S."/>
            <person name="Albert R."/>
            <person name="Binder M."/>
            <person name="Bloem J."/>
            <person name="Labutti K."/>
            <person name="Salamov A."/>
            <person name="Andreopoulos B."/>
            <person name="Baker S."/>
            <person name="Barry K."/>
            <person name="Bills G."/>
            <person name="Bluhm B."/>
            <person name="Cannon C."/>
            <person name="Castanera R."/>
            <person name="Culley D."/>
            <person name="Daum C."/>
            <person name="Ezra D."/>
            <person name="Gonzalez J."/>
            <person name="Henrissat B."/>
            <person name="Kuo A."/>
            <person name="Liang C."/>
            <person name="Lipzen A."/>
            <person name="Lutzoni F."/>
            <person name="Magnuson J."/>
            <person name="Mondo S."/>
            <person name="Nolan M."/>
            <person name="Ohm R."/>
            <person name="Pangilinan J."/>
            <person name="Park H.-J."/>
            <person name="Ramirez L."/>
            <person name="Alfaro M."/>
            <person name="Sun H."/>
            <person name="Tritt A."/>
            <person name="Yoshinaga Y."/>
            <person name="Zwiers L.-H."/>
            <person name="Turgeon B."/>
            <person name="Goodwin S."/>
            <person name="Spatafora J."/>
            <person name="Crous P."/>
            <person name="Grigoriev I."/>
        </authorList>
    </citation>
    <scope>NUCLEOTIDE SEQUENCE</scope>
    <source>
        <strain evidence="10">CBS 113979</strain>
    </source>
</reference>
<dbReference type="InterPro" id="IPR027417">
    <property type="entry name" value="P-loop_NTPase"/>
</dbReference>
<dbReference type="OrthoDB" id="289162at2759"/>